<sequence>MILYNERNLLGFSRIMRTHHAHTHTSRTSRR</sequence>
<protein>
    <submittedName>
        <fullName evidence="1">ATPase</fullName>
    </submittedName>
</protein>
<proteinExistence type="predicted"/>
<accession>A0A8S5T7X9</accession>
<name>A0A8S5T7X9_9CAUD</name>
<reference evidence="1" key="1">
    <citation type="journal article" date="2021" name="Proc. Natl. Acad. Sci. U.S.A.">
        <title>A Catalog of Tens of Thousands of Viruses from Human Metagenomes Reveals Hidden Associations with Chronic Diseases.</title>
        <authorList>
            <person name="Tisza M.J."/>
            <person name="Buck C.B."/>
        </authorList>
    </citation>
    <scope>NUCLEOTIDE SEQUENCE</scope>
    <source>
        <strain evidence="1">CtIZM3</strain>
    </source>
</reference>
<dbReference type="EMBL" id="BK032770">
    <property type="protein sequence ID" value="DAF59452.1"/>
    <property type="molecule type" value="Genomic_DNA"/>
</dbReference>
<organism evidence="1">
    <name type="scientific">Caudovirales sp. ctIZM3</name>
    <dbReference type="NCBI Taxonomy" id="2827633"/>
    <lineage>
        <taxon>Viruses</taxon>
        <taxon>Duplodnaviria</taxon>
        <taxon>Heunggongvirae</taxon>
        <taxon>Uroviricota</taxon>
        <taxon>Caudoviricetes</taxon>
    </lineage>
</organism>
<evidence type="ECO:0000313" key="1">
    <source>
        <dbReference type="EMBL" id="DAF59452.1"/>
    </source>
</evidence>